<sequence>MSNLADDAAQAAGQGVGDISNDVNKADQDVSNAPQDAERGVDNAARDVGNAEGDAQQFDQGADNSYDQGKNQG</sequence>
<evidence type="ECO:0000256" key="1">
    <source>
        <dbReference type="SAM" id="MobiDB-lite"/>
    </source>
</evidence>
<dbReference type="Proteomes" id="UP000305948">
    <property type="component" value="Unassembled WGS sequence"/>
</dbReference>
<organism evidence="2 3">
    <name type="scientific">Heliocybe sulcata</name>
    <dbReference type="NCBI Taxonomy" id="5364"/>
    <lineage>
        <taxon>Eukaryota</taxon>
        <taxon>Fungi</taxon>
        <taxon>Dikarya</taxon>
        <taxon>Basidiomycota</taxon>
        <taxon>Agaricomycotina</taxon>
        <taxon>Agaricomycetes</taxon>
        <taxon>Gloeophyllales</taxon>
        <taxon>Gloeophyllaceae</taxon>
        <taxon>Heliocybe</taxon>
    </lineage>
</organism>
<dbReference type="OrthoDB" id="3245540at2759"/>
<evidence type="ECO:0000313" key="3">
    <source>
        <dbReference type="Proteomes" id="UP000305948"/>
    </source>
</evidence>
<evidence type="ECO:0000313" key="2">
    <source>
        <dbReference type="EMBL" id="TFK51144.1"/>
    </source>
</evidence>
<protein>
    <submittedName>
        <fullName evidence="2">Uncharacterized protein</fullName>
    </submittedName>
</protein>
<reference evidence="2 3" key="1">
    <citation type="journal article" date="2019" name="Nat. Ecol. Evol.">
        <title>Megaphylogeny resolves global patterns of mushroom evolution.</title>
        <authorList>
            <person name="Varga T."/>
            <person name="Krizsan K."/>
            <person name="Foldi C."/>
            <person name="Dima B."/>
            <person name="Sanchez-Garcia M."/>
            <person name="Sanchez-Ramirez S."/>
            <person name="Szollosi G.J."/>
            <person name="Szarkandi J.G."/>
            <person name="Papp V."/>
            <person name="Albert L."/>
            <person name="Andreopoulos W."/>
            <person name="Angelini C."/>
            <person name="Antonin V."/>
            <person name="Barry K.W."/>
            <person name="Bougher N.L."/>
            <person name="Buchanan P."/>
            <person name="Buyck B."/>
            <person name="Bense V."/>
            <person name="Catcheside P."/>
            <person name="Chovatia M."/>
            <person name="Cooper J."/>
            <person name="Damon W."/>
            <person name="Desjardin D."/>
            <person name="Finy P."/>
            <person name="Geml J."/>
            <person name="Haridas S."/>
            <person name="Hughes K."/>
            <person name="Justo A."/>
            <person name="Karasinski D."/>
            <person name="Kautmanova I."/>
            <person name="Kiss B."/>
            <person name="Kocsube S."/>
            <person name="Kotiranta H."/>
            <person name="LaButti K.M."/>
            <person name="Lechner B.E."/>
            <person name="Liimatainen K."/>
            <person name="Lipzen A."/>
            <person name="Lukacs Z."/>
            <person name="Mihaltcheva S."/>
            <person name="Morgado L.N."/>
            <person name="Niskanen T."/>
            <person name="Noordeloos M.E."/>
            <person name="Ohm R.A."/>
            <person name="Ortiz-Santana B."/>
            <person name="Ovrebo C."/>
            <person name="Racz N."/>
            <person name="Riley R."/>
            <person name="Savchenko A."/>
            <person name="Shiryaev A."/>
            <person name="Soop K."/>
            <person name="Spirin V."/>
            <person name="Szebenyi C."/>
            <person name="Tomsovsky M."/>
            <person name="Tulloss R.E."/>
            <person name="Uehling J."/>
            <person name="Grigoriev I.V."/>
            <person name="Vagvolgyi C."/>
            <person name="Papp T."/>
            <person name="Martin F.M."/>
            <person name="Miettinen O."/>
            <person name="Hibbett D.S."/>
            <person name="Nagy L.G."/>
        </authorList>
    </citation>
    <scope>NUCLEOTIDE SEQUENCE [LARGE SCALE GENOMIC DNA]</scope>
    <source>
        <strain evidence="2 3">OMC1185</strain>
    </source>
</reference>
<dbReference type="AlphaFoldDB" id="A0A5C3N0K8"/>
<name>A0A5C3N0K8_9AGAM</name>
<feature type="region of interest" description="Disordered" evidence="1">
    <location>
        <begin position="1"/>
        <end position="73"/>
    </location>
</feature>
<proteinExistence type="predicted"/>
<keyword evidence="3" id="KW-1185">Reference proteome</keyword>
<feature type="compositionally biased region" description="Low complexity" evidence="1">
    <location>
        <begin position="1"/>
        <end position="13"/>
    </location>
</feature>
<dbReference type="EMBL" id="ML213512">
    <property type="protein sequence ID" value="TFK51144.1"/>
    <property type="molecule type" value="Genomic_DNA"/>
</dbReference>
<accession>A0A5C3N0K8</accession>
<feature type="compositionally biased region" description="Polar residues" evidence="1">
    <location>
        <begin position="57"/>
        <end position="73"/>
    </location>
</feature>
<feature type="compositionally biased region" description="Basic and acidic residues" evidence="1">
    <location>
        <begin position="36"/>
        <end position="45"/>
    </location>
</feature>
<gene>
    <name evidence="2" type="ORF">OE88DRAFT_1660487</name>
</gene>